<reference evidence="1 2" key="1">
    <citation type="submission" date="2019-02" db="EMBL/GenBank/DDBJ databases">
        <title>Polymorphobacter sp. isolated from the lake at the Tibet of China.</title>
        <authorList>
            <person name="Li A."/>
        </authorList>
    </citation>
    <scope>NUCLEOTIDE SEQUENCE [LARGE SCALE GENOMIC DNA]</scope>
    <source>
        <strain evidence="1 2">DJ1R-1</strain>
    </source>
</reference>
<dbReference type="AlphaFoldDB" id="A0A4Y9ESL9"/>
<comment type="caution">
    <text evidence="1">The sequence shown here is derived from an EMBL/GenBank/DDBJ whole genome shotgun (WGS) entry which is preliminary data.</text>
</comment>
<dbReference type="RefSeq" id="WP_135244897.1">
    <property type="nucleotide sequence ID" value="NZ_SIHO01000001.1"/>
</dbReference>
<name>A0A4Y9ESL9_9SPHN</name>
<organism evidence="1 2">
    <name type="scientific">Glacieibacterium arshaanense</name>
    <dbReference type="NCBI Taxonomy" id="2511025"/>
    <lineage>
        <taxon>Bacteria</taxon>
        <taxon>Pseudomonadati</taxon>
        <taxon>Pseudomonadota</taxon>
        <taxon>Alphaproteobacteria</taxon>
        <taxon>Sphingomonadales</taxon>
        <taxon>Sphingosinicellaceae</taxon>
        <taxon>Glacieibacterium</taxon>
    </lineage>
</organism>
<dbReference type="EMBL" id="SIHO01000001">
    <property type="protein sequence ID" value="TFU06173.1"/>
    <property type="molecule type" value="Genomic_DNA"/>
</dbReference>
<gene>
    <name evidence="1" type="ORF">EUV02_03945</name>
</gene>
<proteinExistence type="predicted"/>
<keyword evidence="2" id="KW-1185">Reference proteome</keyword>
<evidence type="ECO:0000313" key="1">
    <source>
        <dbReference type="EMBL" id="TFU06173.1"/>
    </source>
</evidence>
<sequence>MDFGEFAGNPVGIIGDVCEPAHPKELEVLFVAWFMKGVNGTTVEVLQDIKIAQERLLDRRGPSDTHGAVNEREVRSRLLEVHGVLMPANDWDFELVV</sequence>
<dbReference type="Proteomes" id="UP000297737">
    <property type="component" value="Unassembled WGS sequence"/>
</dbReference>
<protein>
    <submittedName>
        <fullName evidence="1">Uncharacterized protein</fullName>
    </submittedName>
</protein>
<accession>A0A4Y9ESL9</accession>
<evidence type="ECO:0000313" key="2">
    <source>
        <dbReference type="Proteomes" id="UP000297737"/>
    </source>
</evidence>